<evidence type="ECO:0000313" key="3">
    <source>
        <dbReference type="EMBL" id="GHO61024.1"/>
    </source>
</evidence>
<dbReference type="Proteomes" id="UP000654345">
    <property type="component" value="Unassembled WGS sequence"/>
</dbReference>
<dbReference type="PANTHER" id="PTHR47756:SF2">
    <property type="entry name" value="BLL6612 PROTEIN"/>
    <property type="match status" value="1"/>
</dbReference>
<keyword evidence="4" id="KW-1185">Reference proteome</keyword>
<organism evidence="3 4">
    <name type="scientific">Ktedonobacter robiniae</name>
    <dbReference type="NCBI Taxonomy" id="2778365"/>
    <lineage>
        <taxon>Bacteria</taxon>
        <taxon>Bacillati</taxon>
        <taxon>Chloroflexota</taxon>
        <taxon>Ktedonobacteria</taxon>
        <taxon>Ktedonobacterales</taxon>
        <taxon>Ktedonobacteraceae</taxon>
        <taxon>Ktedonobacter</taxon>
    </lineage>
</organism>
<comment type="caution">
    <text evidence="3">The sequence shown here is derived from an EMBL/GenBank/DDBJ whole genome shotgun (WGS) entry which is preliminary data.</text>
</comment>
<gene>
    <name evidence="3" type="ORF">KSB_94990</name>
</gene>
<protein>
    <recommendedName>
        <fullName evidence="5">RNA polymerase sigma factor 70 region 4 type 2 domain-containing protein</fullName>
    </recommendedName>
</protein>
<dbReference type="SUPFAM" id="SSF88659">
    <property type="entry name" value="Sigma3 and sigma4 domains of RNA polymerase sigma factors"/>
    <property type="match status" value="1"/>
</dbReference>
<feature type="domain" description="DUF6596" evidence="2">
    <location>
        <begin position="87"/>
        <end position="124"/>
    </location>
</feature>
<evidence type="ECO:0008006" key="5">
    <source>
        <dbReference type="Google" id="ProtNLM"/>
    </source>
</evidence>
<proteinExistence type="predicted"/>
<dbReference type="InterPro" id="IPR013324">
    <property type="entry name" value="RNA_pol_sigma_r3/r4-like"/>
</dbReference>
<name>A0ABQ3V7N9_9CHLR</name>
<evidence type="ECO:0000259" key="1">
    <source>
        <dbReference type="Pfam" id="PF08281"/>
    </source>
</evidence>
<dbReference type="InterPro" id="IPR046531">
    <property type="entry name" value="DUF6596"/>
</dbReference>
<evidence type="ECO:0000313" key="4">
    <source>
        <dbReference type="Proteomes" id="UP000654345"/>
    </source>
</evidence>
<dbReference type="Gene3D" id="1.10.10.10">
    <property type="entry name" value="Winged helix-like DNA-binding domain superfamily/Winged helix DNA-binding domain"/>
    <property type="match status" value="1"/>
</dbReference>
<dbReference type="PANTHER" id="PTHR47756">
    <property type="entry name" value="BLL6612 PROTEIN-RELATED"/>
    <property type="match status" value="1"/>
</dbReference>
<dbReference type="InterPro" id="IPR036388">
    <property type="entry name" value="WH-like_DNA-bd_sf"/>
</dbReference>
<evidence type="ECO:0000259" key="2">
    <source>
        <dbReference type="Pfam" id="PF20239"/>
    </source>
</evidence>
<feature type="domain" description="RNA polymerase sigma factor 70 region 4 type 2" evidence="1">
    <location>
        <begin position="29"/>
        <end position="69"/>
    </location>
</feature>
<accession>A0ABQ3V7N9</accession>
<dbReference type="EMBL" id="BNJG01000008">
    <property type="protein sequence ID" value="GHO61024.1"/>
    <property type="molecule type" value="Genomic_DNA"/>
</dbReference>
<reference evidence="3 4" key="1">
    <citation type="journal article" date="2021" name="Int. J. Syst. Evol. Microbiol.">
        <title>Reticulibacter mediterranei gen. nov., sp. nov., within the new family Reticulibacteraceae fam. nov., and Ktedonospora formicarum gen. nov., sp. nov., Ktedonobacter robiniae sp. nov., Dictyobacter formicarum sp. nov. and Dictyobacter arantiisoli sp. nov., belonging to the class Ktedonobacteria.</title>
        <authorList>
            <person name="Yabe S."/>
            <person name="Zheng Y."/>
            <person name="Wang C.M."/>
            <person name="Sakai Y."/>
            <person name="Abe K."/>
            <person name="Yokota A."/>
            <person name="Donadio S."/>
            <person name="Cavaletti L."/>
            <person name="Monciardini P."/>
        </authorList>
    </citation>
    <scope>NUCLEOTIDE SEQUENCE [LARGE SCALE GENOMIC DNA]</scope>
    <source>
        <strain evidence="3 4">SOSP1-30</strain>
    </source>
</reference>
<dbReference type="Pfam" id="PF20239">
    <property type="entry name" value="DUF6596"/>
    <property type="match status" value="1"/>
</dbReference>
<dbReference type="RefSeq" id="WP_236039198.1">
    <property type="nucleotide sequence ID" value="NZ_BNJG01000008.1"/>
</dbReference>
<dbReference type="Pfam" id="PF08281">
    <property type="entry name" value="Sigma70_r4_2"/>
    <property type="match status" value="1"/>
</dbReference>
<dbReference type="InterPro" id="IPR013249">
    <property type="entry name" value="RNA_pol_sigma70_r4_t2"/>
</dbReference>
<sequence>MSDTSRTLFPPASSGEIQVTLSAVFRERETQTILMLRAVCGFTTAEIAHAFLTSEAAVARRLVRARQKIVQAGIPYHVPRDGDLDERLGEVLAALYLMFNEGYLTSRGGASARRDLAEDAAGMAAA</sequence>